<organism evidence="3 4">
    <name type="scientific">Phanerochaete sordida</name>
    <dbReference type="NCBI Taxonomy" id="48140"/>
    <lineage>
        <taxon>Eukaryota</taxon>
        <taxon>Fungi</taxon>
        <taxon>Dikarya</taxon>
        <taxon>Basidiomycota</taxon>
        <taxon>Agaricomycotina</taxon>
        <taxon>Agaricomycetes</taxon>
        <taxon>Polyporales</taxon>
        <taxon>Phanerochaetaceae</taxon>
        <taxon>Phanerochaete</taxon>
    </lineage>
</organism>
<dbReference type="OrthoDB" id="2791511at2759"/>
<dbReference type="AlphaFoldDB" id="A0A9P3GE72"/>
<proteinExistence type="predicted"/>
<feature type="chain" id="PRO_5040167864" evidence="2">
    <location>
        <begin position="25"/>
        <end position="152"/>
    </location>
</feature>
<accession>A0A9P3GE72</accession>
<keyword evidence="2" id="KW-0732">Signal</keyword>
<gene>
    <name evidence="3" type="ORF">PsYK624_093100</name>
</gene>
<protein>
    <submittedName>
        <fullName evidence="3">Uncharacterized protein</fullName>
    </submittedName>
</protein>
<dbReference type="Proteomes" id="UP000703269">
    <property type="component" value="Unassembled WGS sequence"/>
</dbReference>
<evidence type="ECO:0000313" key="4">
    <source>
        <dbReference type="Proteomes" id="UP000703269"/>
    </source>
</evidence>
<evidence type="ECO:0000256" key="2">
    <source>
        <dbReference type="SAM" id="SignalP"/>
    </source>
</evidence>
<dbReference type="EMBL" id="BPQB01000030">
    <property type="protein sequence ID" value="GJE93151.1"/>
    <property type="molecule type" value="Genomic_DNA"/>
</dbReference>
<keyword evidence="4" id="KW-1185">Reference proteome</keyword>
<feature type="compositionally biased region" description="Polar residues" evidence="1">
    <location>
        <begin position="137"/>
        <end position="152"/>
    </location>
</feature>
<evidence type="ECO:0000256" key="1">
    <source>
        <dbReference type="SAM" id="MobiDB-lite"/>
    </source>
</evidence>
<reference evidence="3 4" key="1">
    <citation type="submission" date="2021-08" db="EMBL/GenBank/DDBJ databases">
        <title>Draft Genome Sequence of Phanerochaete sordida strain YK-624.</title>
        <authorList>
            <person name="Mori T."/>
            <person name="Dohra H."/>
            <person name="Suzuki T."/>
            <person name="Kawagishi H."/>
            <person name="Hirai H."/>
        </authorList>
    </citation>
    <scope>NUCLEOTIDE SEQUENCE [LARGE SCALE GENOMIC DNA]</scope>
    <source>
        <strain evidence="3 4">YK-624</strain>
    </source>
</reference>
<name>A0A9P3GE72_9APHY</name>
<evidence type="ECO:0000313" key="3">
    <source>
        <dbReference type="EMBL" id="GJE93151.1"/>
    </source>
</evidence>
<feature type="region of interest" description="Disordered" evidence="1">
    <location>
        <begin position="130"/>
        <end position="152"/>
    </location>
</feature>
<feature type="signal peptide" evidence="2">
    <location>
        <begin position="1"/>
        <end position="24"/>
    </location>
</feature>
<comment type="caution">
    <text evidence="3">The sequence shown here is derived from an EMBL/GenBank/DDBJ whole genome shotgun (WGS) entry which is preliminary data.</text>
</comment>
<sequence length="152" mass="16702">MGDLFSLSFLQILSVLSFLTSVLALGSVSLHRLSHKFEAQTQQMGVASDSKAPLWNWSLAGSLSLGSLIGEDEDEEVGTSAGYTGGSDLMRMDWQVSRPVTVRLPPQYTQPPISMAKLIMQRHLQRKTHRYARRVPSGSSRPAVSSRLTQSV</sequence>